<dbReference type="AlphaFoldDB" id="A0A1M4T7C3"/>
<dbReference type="InterPro" id="IPR016621">
    <property type="entry name" value="UCP014543"/>
</dbReference>
<reference evidence="1 2" key="1">
    <citation type="submission" date="2016-11" db="EMBL/GenBank/DDBJ databases">
        <authorList>
            <person name="Jaros S."/>
            <person name="Januszkiewicz K."/>
            <person name="Wedrychowicz H."/>
        </authorList>
    </citation>
    <scope>NUCLEOTIDE SEQUENCE [LARGE SCALE GENOMIC DNA]</scope>
    <source>
        <strain evidence="1 2">DSM 2631</strain>
    </source>
</reference>
<protein>
    <recommendedName>
        <fullName evidence="3">DUF3783 domain-containing protein</fullName>
    </recommendedName>
</protein>
<evidence type="ECO:0000313" key="2">
    <source>
        <dbReference type="Proteomes" id="UP000184035"/>
    </source>
</evidence>
<accession>A0A1M4T7C3</accession>
<dbReference type="RefSeq" id="WP_072892469.1">
    <property type="nucleotide sequence ID" value="NZ_FQVM01000002.1"/>
</dbReference>
<dbReference type="EMBL" id="FQVM01000002">
    <property type="protein sequence ID" value="SHE40274.1"/>
    <property type="molecule type" value="Genomic_DNA"/>
</dbReference>
<evidence type="ECO:0008006" key="3">
    <source>
        <dbReference type="Google" id="ProtNLM"/>
    </source>
</evidence>
<dbReference type="PIRSF" id="PIRSF014543">
    <property type="entry name" value="UCP014543"/>
    <property type="match status" value="1"/>
</dbReference>
<organism evidence="1 2">
    <name type="scientific">Clostridium fallax</name>
    <dbReference type="NCBI Taxonomy" id="1533"/>
    <lineage>
        <taxon>Bacteria</taxon>
        <taxon>Bacillati</taxon>
        <taxon>Bacillota</taxon>
        <taxon>Clostridia</taxon>
        <taxon>Eubacteriales</taxon>
        <taxon>Clostridiaceae</taxon>
        <taxon>Clostridium</taxon>
    </lineage>
</organism>
<proteinExistence type="predicted"/>
<sequence length="121" mass="14011">MLKNKKSILHYGLCDDERKCLTDGGYKLIEITDEMTNMKLEAILDGYKFETVNENIPKEKVIIFNNLSDEELKDIIKIIRAVIPGVILAVVTPTSAKWAFKDLLEHLVEERNWYKSQQKGR</sequence>
<name>A0A1M4T7C3_9CLOT</name>
<evidence type="ECO:0000313" key="1">
    <source>
        <dbReference type="EMBL" id="SHE40274.1"/>
    </source>
</evidence>
<dbReference type="Proteomes" id="UP000184035">
    <property type="component" value="Unassembled WGS sequence"/>
</dbReference>
<dbReference type="STRING" id="1533.SAMN05443638_10250"/>
<keyword evidence="2" id="KW-1185">Reference proteome</keyword>
<gene>
    <name evidence="1" type="ORF">SAMN05443638_10250</name>
</gene>
<dbReference type="Pfam" id="PF12646">
    <property type="entry name" value="DUF3783"/>
    <property type="match status" value="1"/>
</dbReference>
<dbReference type="OrthoDB" id="2053609at2"/>